<proteinExistence type="predicted"/>
<accession>A0AAD5QIQ4</accession>
<keyword evidence="2" id="KW-1185">Reference proteome</keyword>
<comment type="caution">
    <text evidence="1">The sequence shown here is derived from an EMBL/GenBank/DDBJ whole genome shotgun (WGS) entry which is preliminary data.</text>
</comment>
<dbReference type="EMBL" id="JAHQIW010001297">
    <property type="protein sequence ID" value="KAJ1352047.1"/>
    <property type="molecule type" value="Genomic_DNA"/>
</dbReference>
<name>A0AAD5QIQ4_PARTN</name>
<gene>
    <name evidence="1" type="ORF">KIN20_008234</name>
</gene>
<evidence type="ECO:0000313" key="1">
    <source>
        <dbReference type="EMBL" id="KAJ1352047.1"/>
    </source>
</evidence>
<protein>
    <submittedName>
        <fullName evidence="1">Uncharacterized protein</fullName>
    </submittedName>
</protein>
<evidence type="ECO:0000313" key="2">
    <source>
        <dbReference type="Proteomes" id="UP001196413"/>
    </source>
</evidence>
<dbReference type="Proteomes" id="UP001196413">
    <property type="component" value="Unassembled WGS sequence"/>
</dbReference>
<sequence>MTGEKRFVSYYGEHTSTIRRLYVQNKATHEHFYSAPSQNPLNSLSALLLLATQLMETSRDFWSHSDCVHREHELLERCRNPVSVVASDAGNDSHVQLFNARGVRWKRLRAAAGPAFSTGSIKKNYLGICPDD</sequence>
<reference evidence="1" key="1">
    <citation type="submission" date="2021-06" db="EMBL/GenBank/DDBJ databases">
        <title>Parelaphostrongylus tenuis whole genome reference sequence.</title>
        <authorList>
            <person name="Garwood T.J."/>
            <person name="Larsen P.A."/>
            <person name="Fountain-Jones N.M."/>
            <person name="Garbe J.R."/>
            <person name="Macchietto M.G."/>
            <person name="Kania S.A."/>
            <person name="Gerhold R.W."/>
            <person name="Richards J.E."/>
            <person name="Wolf T.M."/>
        </authorList>
    </citation>
    <scope>NUCLEOTIDE SEQUENCE</scope>
    <source>
        <strain evidence="1">MNPRO001-30</strain>
        <tissue evidence="1">Meninges</tissue>
    </source>
</reference>
<dbReference type="AlphaFoldDB" id="A0AAD5QIQ4"/>
<organism evidence="1 2">
    <name type="scientific">Parelaphostrongylus tenuis</name>
    <name type="common">Meningeal worm</name>
    <dbReference type="NCBI Taxonomy" id="148309"/>
    <lineage>
        <taxon>Eukaryota</taxon>
        <taxon>Metazoa</taxon>
        <taxon>Ecdysozoa</taxon>
        <taxon>Nematoda</taxon>
        <taxon>Chromadorea</taxon>
        <taxon>Rhabditida</taxon>
        <taxon>Rhabditina</taxon>
        <taxon>Rhabditomorpha</taxon>
        <taxon>Strongyloidea</taxon>
        <taxon>Metastrongylidae</taxon>
        <taxon>Parelaphostrongylus</taxon>
    </lineage>
</organism>